<dbReference type="SUPFAM" id="SSF47413">
    <property type="entry name" value="lambda repressor-like DNA-binding domains"/>
    <property type="match status" value="1"/>
</dbReference>
<dbReference type="RefSeq" id="WP_025334606.1">
    <property type="nucleotide sequence ID" value="NZ_CP004078.1"/>
</dbReference>
<dbReference type="AlphaFoldDB" id="X4ZI74"/>
<proteinExistence type="predicted"/>
<keyword evidence="3" id="KW-1185">Reference proteome</keyword>
<accession>X4ZI74</accession>
<dbReference type="InterPro" id="IPR001387">
    <property type="entry name" value="Cro/C1-type_HTH"/>
</dbReference>
<evidence type="ECO:0000313" key="3">
    <source>
        <dbReference type="Proteomes" id="UP000019772"/>
    </source>
</evidence>
<dbReference type="InterPro" id="IPR010982">
    <property type="entry name" value="Lambda_DNA-bd_dom_sf"/>
</dbReference>
<evidence type="ECO:0000313" key="2">
    <source>
        <dbReference type="EMBL" id="AHV97072.1"/>
    </source>
</evidence>
<dbReference type="CDD" id="cd00093">
    <property type="entry name" value="HTH_XRE"/>
    <property type="match status" value="1"/>
</dbReference>
<dbReference type="OrthoDB" id="2612592at2"/>
<dbReference type="GO" id="GO:0003677">
    <property type="term" value="F:DNA binding"/>
    <property type="evidence" value="ECO:0007669"/>
    <property type="project" value="InterPro"/>
</dbReference>
<feature type="domain" description="HTH cro/C1-type" evidence="1">
    <location>
        <begin position="48"/>
        <end position="80"/>
    </location>
</feature>
<dbReference type="PATRIC" id="fig|1268072.3.peg.2228"/>
<dbReference type="Proteomes" id="UP000019772">
    <property type="component" value="Chromosome"/>
</dbReference>
<dbReference type="HOGENOM" id="CLU_1757037_0_0_9"/>
<evidence type="ECO:0000259" key="1">
    <source>
        <dbReference type="PROSITE" id="PS50943"/>
    </source>
</evidence>
<dbReference type="PROSITE" id="PS50943">
    <property type="entry name" value="HTH_CROC1"/>
    <property type="match status" value="1"/>
</dbReference>
<protein>
    <recommendedName>
        <fullName evidence="1">HTH cro/C1-type domain-containing protein</fullName>
    </recommendedName>
</protein>
<gene>
    <name evidence="2" type="ORF">PSAB_10710</name>
</gene>
<reference evidence="2 3" key="1">
    <citation type="journal article" date="2014" name="PLoS Genet.">
        <title>Comparative Genomic Analysis of N2-Fixing and Non-N2-Fixing Paenibacillus spp.: Organization, Evolution and Expression of the Nitrogen Fixation Genes.</title>
        <authorList>
            <person name="Xie J.B."/>
            <person name="Du Z."/>
            <person name="Bai L."/>
            <person name="Tian C."/>
            <person name="Zhang Y."/>
            <person name="Xie J.Y."/>
            <person name="Wang T."/>
            <person name="Liu X."/>
            <person name="Chen X."/>
            <person name="Cheng Q."/>
            <person name="Chen S."/>
            <person name="Li J."/>
        </authorList>
    </citation>
    <scope>NUCLEOTIDE SEQUENCE [LARGE SCALE GENOMIC DNA]</scope>
    <source>
        <strain evidence="2 3">T27</strain>
    </source>
</reference>
<organism evidence="2 3">
    <name type="scientific">Paenibacillus sabinae T27</name>
    <dbReference type="NCBI Taxonomy" id="1268072"/>
    <lineage>
        <taxon>Bacteria</taxon>
        <taxon>Bacillati</taxon>
        <taxon>Bacillota</taxon>
        <taxon>Bacilli</taxon>
        <taxon>Bacillales</taxon>
        <taxon>Paenibacillaceae</taxon>
        <taxon>Paenibacillus</taxon>
    </lineage>
</organism>
<dbReference type="EMBL" id="CP004078">
    <property type="protein sequence ID" value="AHV97072.1"/>
    <property type="molecule type" value="Genomic_DNA"/>
</dbReference>
<name>X4ZI74_9BACL</name>
<dbReference type="KEGG" id="psab:PSAB_10710"/>
<sequence>MDLSDVVKYGDFGFRRDYVHNPDDIMSIYNARRSVFINVDNLALHKQIKAKRIIEGFDQEGLGKIVGLPASTISLIETGKLLIPVKSRKAFERYLYDSWYVDCQLYFQYSEDDPDDNYEAEELMDIEEQRAYWKAIFSNDSDMWGSVL</sequence>